<comment type="caution">
    <text evidence="3">The sequence shown here is derived from an EMBL/GenBank/DDBJ whole genome shotgun (WGS) entry which is preliminary data.</text>
</comment>
<gene>
    <name evidence="3" type="ORF">EG68_04121</name>
</gene>
<evidence type="ECO:0000256" key="1">
    <source>
        <dbReference type="SAM" id="MobiDB-lite"/>
    </source>
</evidence>
<evidence type="ECO:0000313" key="4">
    <source>
        <dbReference type="Proteomes" id="UP000822476"/>
    </source>
</evidence>
<dbReference type="Pfam" id="PF23265">
    <property type="entry name" value="Ig-like_KY"/>
    <property type="match status" value="1"/>
</dbReference>
<name>A0A8S9YUX4_9TREM</name>
<feature type="region of interest" description="Disordered" evidence="1">
    <location>
        <begin position="362"/>
        <end position="395"/>
    </location>
</feature>
<feature type="region of interest" description="Disordered" evidence="1">
    <location>
        <begin position="493"/>
        <end position="545"/>
    </location>
</feature>
<feature type="region of interest" description="Disordered" evidence="1">
    <location>
        <begin position="590"/>
        <end position="809"/>
    </location>
</feature>
<dbReference type="PANTHER" id="PTHR47020:SF1">
    <property type="entry name" value="HILLARIN"/>
    <property type="match status" value="1"/>
</dbReference>
<dbReference type="InterPro" id="IPR056564">
    <property type="entry name" value="Ig-like_KY"/>
</dbReference>
<feature type="compositionally biased region" description="Polar residues" evidence="1">
    <location>
        <begin position="763"/>
        <end position="784"/>
    </location>
</feature>
<evidence type="ECO:0000259" key="2">
    <source>
        <dbReference type="Pfam" id="PF23265"/>
    </source>
</evidence>
<reference evidence="3" key="1">
    <citation type="submission" date="2019-07" db="EMBL/GenBank/DDBJ databases">
        <title>Annotation for the trematode Paragonimus miyazaki's.</title>
        <authorList>
            <person name="Choi Y.-J."/>
        </authorList>
    </citation>
    <scope>NUCLEOTIDE SEQUENCE</scope>
    <source>
        <strain evidence="3">Japan</strain>
    </source>
</reference>
<dbReference type="OrthoDB" id="6129702at2759"/>
<feature type="compositionally biased region" description="Polar residues" evidence="1">
    <location>
        <begin position="652"/>
        <end position="670"/>
    </location>
</feature>
<feature type="compositionally biased region" description="Low complexity" evidence="1">
    <location>
        <begin position="619"/>
        <end position="632"/>
    </location>
</feature>
<feature type="region of interest" description="Disordered" evidence="1">
    <location>
        <begin position="862"/>
        <end position="881"/>
    </location>
</feature>
<feature type="compositionally biased region" description="Basic and acidic residues" evidence="1">
    <location>
        <begin position="743"/>
        <end position="758"/>
    </location>
</feature>
<feature type="domain" description="KY-like immunoglobulin-like" evidence="2">
    <location>
        <begin position="1205"/>
        <end position="1320"/>
    </location>
</feature>
<dbReference type="Proteomes" id="UP000822476">
    <property type="component" value="Unassembled WGS sequence"/>
</dbReference>
<dbReference type="PANTHER" id="PTHR47020">
    <property type="entry name" value="HILLARIN"/>
    <property type="match status" value="1"/>
</dbReference>
<keyword evidence="4" id="KW-1185">Reference proteome</keyword>
<evidence type="ECO:0000313" key="3">
    <source>
        <dbReference type="EMBL" id="KAF7258472.1"/>
    </source>
</evidence>
<feature type="compositionally biased region" description="Low complexity" evidence="1">
    <location>
        <begin position="493"/>
        <end position="520"/>
    </location>
</feature>
<accession>A0A8S9YUX4</accession>
<dbReference type="EMBL" id="JTDE01001706">
    <property type="protein sequence ID" value="KAF7258472.1"/>
    <property type="molecule type" value="Genomic_DNA"/>
</dbReference>
<sequence>MLTNNLSQRLTYLEEPLVHDWSDALSANTEVNSIASEAASHRQKLQKLRRDFLSSTAFTKTEDSLLASSPATSCQQPMLTQPILLDTLLAPDTWSTNCPSKILSNCNTTICDLQPNAFQFEAIDDQVMHPPHLSNAIIDCGHSPTISESLTIDRSGSEDHASLFVRRPVSVVFSDRDLCLSPAGHYSLQVNELIVASSSPINSPVLDTQKLPFDACLSPGPLVTSRNDGAVHSICTGAAHPCPCGRTEYANGASARTALFGVTITELDRSPDYKVQPTVTLVTEQQTNCTNHVQTNKVCANSFANWSYQNRASATVDENRSSTPLVSNFNLPPCVRHTCRNESAQLTGTTPVQTKMDERDPWYRSKSGYLPRRTVGRPAEQEHSSTAHRSSNRMFSSAQPAEQITMQYVTPSVVPECIYDSEGANRCHTDLNKSPNLLRKKQSMDANLSKMDRTLKDFTSHLSQIDSTLGRMKGFGSLSQYLDSFSNFVGEGCESGHSSSRSPSSTRQTSTRESVSSSHSGQSFDCNPIAFDTSPKPDDPKHPFALSSSLGASLTTLSSSVWSSLSPSTKVNGYRNTPVTTCATRRFDFSSSGQPTVAYPGKHISSSKANPTAFRDVPDSSCSSDSASVVSVEEPIFRRSVKSRPSADRLPANTSKSDQRNANVIQSQSGGLFKTSKHMRQSSSVLRPDDDRSEEDEQAGCSSSKVYPNSPEAQRVHVPRVAPTTNQSAHHRQLHISSPELHVSTRRDHSNHHLERRALPSTPDLSVNQSAISLSDNKRTNFYPSSHSSDSEQSHYDRSSSSDTQESVHALTEHLSHLLRTGKERKARTVIGDLLSSSTSRSKLRGVIASLSSECHLTSSASRCQPAKSDLSEDRKQSPTDSLLQIAESLAALTNRREIARPRGSFASLQSYPKRHHGLDYTFSNHSLNEPYGWRPVHERYAMPSHCGSASSMVSTRSLQFIQWPCDAQVEEHLPSMRPKPRPTPPLHPKSAILPPTDVLKRVDMRAIEVTATNYISFTELVQALITELTDDVQVMRALFSWIVANDLRFKDFDPAAPSDSLVGMLRRIRNGHLSGNELLHKLCRFAGLHSCIIFGYSKDTGYRPGMPVKSNRLFCSSWLAVHVGGGWRFVNVDWAMRASRQNESINPTGDLVDLNSSNGKPTVKEAAQRFCDEFYFLTDPEQHIFEHFPEHKLWQLLAKPIGMDRFVRLPLLKSAFFNANLSLKKNYGDCLVTTNGQVTLKLLMPQFVGISCSLENSADHSILRGLCLVEVLAETDEVRIQVAPSQPGKYYLHCFVAPDWRQEHDRELACAFQIHCSEHNYSRLIVMGRLPEVGFLGPTPAARTLGVIMHTTNRNGRSFLVQTSADPLRIPFVVAPGLKICHQLKSFDRPGNQMVDCDSYALLQMRPRKLTSSLRSTHNGPNAYYHVRMPVEGFYYLTVYATPNTDVEADHLECVYRVLIDVRKTPAPSTVAAFPRQTFWWVQCRLHEPLSQRLRVNQVYTFRLDAPVCDSLAVVINETDWHFLTNTNNQLGTWVGKINVGEFLGQLSVFGRFWKTVDEFHPSADLSDEESEAYVKLLDYVVVE</sequence>
<dbReference type="InterPro" id="IPR053041">
    <property type="entry name" value="Transglut-like_Superfamily_Mod"/>
</dbReference>
<organism evidence="3 4">
    <name type="scientific">Paragonimus skrjabini miyazakii</name>
    <dbReference type="NCBI Taxonomy" id="59628"/>
    <lineage>
        <taxon>Eukaryota</taxon>
        <taxon>Metazoa</taxon>
        <taxon>Spiralia</taxon>
        <taxon>Lophotrochozoa</taxon>
        <taxon>Platyhelminthes</taxon>
        <taxon>Trematoda</taxon>
        <taxon>Digenea</taxon>
        <taxon>Plagiorchiida</taxon>
        <taxon>Troglotremata</taxon>
        <taxon>Troglotrematidae</taxon>
        <taxon>Paragonimus</taxon>
    </lineage>
</organism>
<feature type="compositionally biased region" description="Basic and acidic residues" evidence="1">
    <location>
        <begin position="789"/>
        <end position="800"/>
    </location>
</feature>
<protein>
    <recommendedName>
        <fullName evidence="2">KY-like immunoglobulin-like domain-containing protein</fullName>
    </recommendedName>
</protein>
<proteinExistence type="predicted"/>